<feature type="domain" description="SWIM-type" evidence="4">
    <location>
        <begin position="63"/>
        <end position="90"/>
    </location>
</feature>
<evidence type="ECO:0000259" key="4">
    <source>
        <dbReference type="PROSITE" id="PS50966"/>
    </source>
</evidence>
<dbReference type="CDD" id="cd18012">
    <property type="entry name" value="DEXQc_arch_SWI2_SNF2"/>
    <property type="match status" value="1"/>
</dbReference>
<feature type="domain" description="Helicase C-terminal" evidence="6">
    <location>
        <begin position="912"/>
        <end position="1069"/>
    </location>
</feature>
<dbReference type="InterPro" id="IPR027417">
    <property type="entry name" value="P-loop_NTPase"/>
</dbReference>
<dbReference type="InterPro" id="IPR000330">
    <property type="entry name" value="SNF2_N"/>
</dbReference>
<comment type="caution">
    <text evidence="7">The sequence shown here is derived from an EMBL/GenBank/DDBJ whole genome shotgun (WGS) entry which is preliminary data.</text>
</comment>
<dbReference type="CDD" id="cd18793">
    <property type="entry name" value="SF2_C_SNF"/>
    <property type="match status" value="1"/>
</dbReference>
<dbReference type="FunFam" id="3.40.50.300:FF:000533">
    <property type="entry name" value="Helicase, Snf2 family"/>
    <property type="match status" value="1"/>
</dbReference>
<dbReference type="InterPro" id="IPR001650">
    <property type="entry name" value="Helicase_C-like"/>
</dbReference>
<dbReference type="PROSITE" id="PS50966">
    <property type="entry name" value="ZF_SWIM"/>
    <property type="match status" value="1"/>
</dbReference>
<reference evidence="7 8" key="1">
    <citation type="submission" date="2020-07" db="EMBL/GenBank/DDBJ databases">
        <title>Endozoicomonas sp. nov., isolated from sediment.</title>
        <authorList>
            <person name="Gu T."/>
        </authorList>
    </citation>
    <scope>NUCLEOTIDE SEQUENCE [LARGE SCALE GENOMIC DNA]</scope>
    <source>
        <strain evidence="7 8">SM1973</strain>
    </source>
</reference>
<organism evidence="7 8">
    <name type="scientific">Spartinivicinus marinus</name>
    <dbReference type="NCBI Taxonomy" id="2994442"/>
    <lineage>
        <taxon>Bacteria</taxon>
        <taxon>Pseudomonadati</taxon>
        <taxon>Pseudomonadota</taxon>
        <taxon>Gammaproteobacteria</taxon>
        <taxon>Oceanospirillales</taxon>
        <taxon>Zooshikellaceae</taxon>
        <taxon>Spartinivicinus</taxon>
    </lineage>
</organism>
<dbReference type="SMART" id="SM00487">
    <property type="entry name" value="DEXDc"/>
    <property type="match status" value="1"/>
</dbReference>
<dbReference type="PROSITE" id="PS51194">
    <property type="entry name" value="HELICASE_CTER"/>
    <property type="match status" value="1"/>
</dbReference>
<proteinExistence type="predicted"/>
<keyword evidence="3" id="KW-0479">Metal-binding</keyword>
<sequence>MKSLTYQDIEANIERASLQKGKDYFLSGHVNSLHWDSENEVIEAKVAGRYPYTQEIFLTKNGRRVDIDGYCSCPMDYNCKHVAAVLLEYLGQRDAITEAKYQESRSNFHSWQEQFQVALAEEKSDESHTKFEAYPGIEFIVYILKPINDRDFSISRYYTKKYKKGGFASLKRYVNNWYHRNDISSQDDNTINNILGYAAELSEARNPYLLLNQLVNCGRAYLNEFDPNNLLTKGKLLNVVFNWEEQNHLKKLKVNLDNFKNDDWMILATHPACYFNKTTRQVGRINSQLGYELLLMLRTMPAVDTKQQLEVAGLLRTQLASHNIPLPVEWKIVEVNEQPIPKLLITKSLDEQRYIGELVFEYGEHELPYLGEKELSQRIIVKNNIEYKVLLKPDQEQEAARLLDEYNYTLIDTSEEEPTEQAEKTVVNIASCPGDYYQFTTEVVPILEESGWLVDETDVTEQFNAIDSWELTTNNEGSNWFSLALDIDINGNKVAVLPLIVQWLESSADYKIEHAKKPACLPHPDYGWIVVPAETINSILDILVELYDRPTLTEDGKLKITYANAVRLQALAEALQQVRWLGDKSIKSLSQNLANFKGIKKLKPPRGLKATLRDYQQEGVEWLQFLRAYKFGGILADDMGLGKTIQVLSHIQLEKERGRLKQPAMVVVPTSVLGNWEKEAAKFTPKLNTHVWYGSDRGEHYELLPDYQLIITSYGTFHRDAEELAEYEYHMLILDEAQYIKNSKSKIATAVRLIKANHYLCMTGTPLENHLGELWALYDFLMPGFLGHEKSFNRLFRKPIEIEGAQQRHHELSQRVRPFLLRRTKDSVADELPEKTEMIRSIELGSSQQKLYESIRLSMEKKVRNLLKTKGLNRSRIEILDALMKLRQVCCDPSLVKLDKAKKVKQSAKLSLLKELLVELLEENRKILLFSQFTSMLTIIEKELTNLKIPYVKLTGKTRKREEVISKFQSGEVPVFLISLKAGGVGLNLTQADTVIHYDPWWNPAVEQQATDRAYRIGQDKPVFVYRLICSETVEEKILTMQERKQQLADGIYNNKAGEQLGLTGEDILDLFKSNV</sequence>
<dbReference type="GO" id="GO:0004386">
    <property type="term" value="F:helicase activity"/>
    <property type="evidence" value="ECO:0007669"/>
    <property type="project" value="UniProtKB-KW"/>
</dbReference>
<evidence type="ECO:0000259" key="6">
    <source>
        <dbReference type="PROSITE" id="PS51194"/>
    </source>
</evidence>
<name>A0A853IAE9_9GAMM</name>
<keyword evidence="2 7" id="KW-0547">Nucleotide-binding</keyword>
<dbReference type="RefSeq" id="WP_180568848.1">
    <property type="nucleotide sequence ID" value="NZ_JACCKB010000018.1"/>
</dbReference>
<dbReference type="SUPFAM" id="SSF52540">
    <property type="entry name" value="P-loop containing nucleoside triphosphate hydrolases"/>
    <property type="match status" value="2"/>
</dbReference>
<evidence type="ECO:0000313" key="7">
    <source>
        <dbReference type="EMBL" id="NYZ66821.1"/>
    </source>
</evidence>
<dbReference type="GO" id="GO:0016787">
    <property type="term" value="F:hydrolase activity"/>
    <property type="evidence" value="ECO:0007669"/>
    <property type="project" value="UniProtKB-KW"/>
</dbReference>
<dbReference type="InterPro" id="IPR038718">
    <property type="entry name" value="SNF2-like_sf"/>
</dbReference>
<dbReference type="GO" id="GO:0008270">
    <property type="term" value="F:zinc ion binding"/>
    <property type="evidence" value="ECO:0007669"/>
    <property type="project" value="UniProtKB-KW"/>
</dbReference>
<dbReference type="Proteomes" id="UP000569732">
    <property type="component" value="Unassembled WGS sequence"/>
</dbReference>
<dbReference type="EMBL" id="JACCKB010000018">
    <property type="protein sequence ID" value="NYZ66821.1"/>
    <property type="molecule type" value="Genomic_DNA"/>
</dbReference>
<dbReference type="InterPro" id="IPR014001">
    <property type="entry name" value="Helicase_ATP-bd"/>
</dbReference>
<dbReference type="AlphaFoldDB" id="A0A853IAE9"/>
<keyword evidence="3" id="KW-0862">Zinc</keyword>
<keyword evidence="2 7" id="KW-0347">Helicase</keyword>
<evidence type="ECO:0000256" key="1">
    <source>
        <dbReference type="ARBA" id="ARBA00022801"/>
    </source>
</evidence>
<evidence type="ECO:0000256" key="3">
    <source>
        <dbReference type="PROSITE-ProRule" id="PRU00325"/>
    </source>
</evidence>
<evidence type="ECO:0000256" key="2">
    <source>
        <dbReference type="ARBA" id="ARBA00022806"/>
    </source>
</evidence>
<evidence type="ECO:0000259" key="5">
    <source>
        <dbReference type="PROSITE" id="PS51192"/>
    </source>
</evidence>
<dbReference type="Gene3D" id="3.40.50.10810">
    <property type="entry name" value="Tandem AAA-ATPase domain"/>
    <property type="match status" value="1"/>
</dbReference>
<dbReference type="InterPro" id="IPR049730">
    <property type="entry name" value="SNF2/RAD54-like_C"/>
</dbReference>
<protein>
    <submittedName>
        <fullName evidence="7">DEAD/DEAH box helicase family protein</fullName>
    </submittedName>
</protein>
<dbReference type="PANTHER" id="PTHR10799">
    <property type="entry name" value="SNF2/RAD54 HELICASE FAMILY"/>
    <property type="match status" value="1"/>
</dbReference>
<keyword evidence="3" id="KW-0863">Zinc-finger</keyword>
<keyword evidence="2 7" id="KW-0067">ATP-binding</keyword>
<keyword evidence="1" id="KW-0378">Hydrolase</keyword>
<dbReference type="InterPro" id="IPR007527">
    <property type="entry name" value="Znf_SWIM"/>
</dbReference>
<dbReference type="SMART" id="SM00490">
    <property type="entry name" value="HELICc"/>
    <property type="match status" value="1"/>
</dbReference>
<gene>
    <name evidence="7" type="ORF">H0A36_12440</name>
</gene>
<dbReference type="GO" id="GO:0005524">
    <property type="term" value="F:ATP binding"/>
    <property type="evidence" value="ECO:0007669"/>
    <property type="project" value="InterPro"/>
</dbReference>
<evidence type="ECO:0000313" key="8">
    <source>
        <dbReference type="Proteomes" id="UP000569732"/>
    </source>
</evidence>
<dbReference type="Pfam" id="PF00176">
    <property type="entry name" value="SNF2-rel_dom"/>
    <property type="match status" value="1"/>
</dbReference>
<dbReference type="Pfam" id="PF00271">
    <property type="entry name" value="Helicase_C"/>
    <property type="match status" value="1"/>
</dbReference>
<accession>A0A853IAE9</accession>
<dbReference type="Pfam" id="PF04434">
    <property type="entry name" value="SWIM"/>
    <property type="match status" value="1"/>
</dbReference>
<dbReference type="Gene3D" id="3.40.50.300">
    <property type="entry name" value="P-loop containing nucleotide triphosphate hydrolases"/>
    <property type="match status" value="1"/>
</dbReference>
<feature type="domain" description="Helicase ATP-binding" evidence="5">
    <location>
        <begin position="624"/>
        <end position="784"/>
    </location>
</feature>
<keyword evidence="8" id="KW-1185">Reference proteome</keyword>
<dbReference type="PROSITE" id="PS51192">
    <property type="entry name" value="HELICASE_ATP_BIND_1"/>
    <property type="match status" value="1"/>
</dbReference>